<dbReference type="PROSITE" id="PS50005">
    <property type="entry name" value="TPR"/>
    <property type="match status" value="1"/>
</dbReference>
<dbReference type="PANTHER" id="PTHR45586">
    <property type="entry name" value="TPR REPEAT-CONTAINING PROTEIN PA4667"/>
    <property type="match status" value="1"/>
</dbReference>
<protein>
    <recommendedName>
        <fullName evidence="6">Tetratricopeptide repeat-like domain-containing protein</fullName>
    </recommendedName>
</protein>
<evidence type="ECO:0000256" key="1">
    <source>
        <dbReference type="ARBA" id="ARBA00022737"/>
    </source>
</evidence>
<dbReference type="InterPro" id="IPR019734">
    <property type="entry name" value="TPR_rpt"/>
</dbReference>
<evidence type="ECO:0000313" key="5">
    <source>
        <dbReference type="Proteomes" id="UP000177230"/>
    </source>
</evidence>
<comment type="caution">
    <text evidence="4">The sequence shown here is derived from an EMBL/GenBank/DDBJ whole genome shotgun (WGS) entry which is preliminary data.</text>
</comment>
<dbReference type="PANTHER" id="PTHR45586:SF1">
    <property type="entry name" value="LIPOPOLYSACCHARIDE ASSEMBLY PROTEIN B"/>
    <property type="match status" value="1"/>
</dbReference>
<feature type="repeat" description="TPR" evidence="3">
    <location>
        <begin position="314"/>
        <end position="347"/>
    </location>
</feature>
<dbReference type="Pfam" id="PF13181">
    <property type="entry name" value="TPR_8"/>
    <property type="match status" value="1"/>
</dbReference>
<name>A0A1F5RHA3_9BACT</name>
<dbReference type="Proteomes" id="UP000177230">
    <property type="component" value="Unassembled WGS sequence"/>
</dbReference>
<sequence length="1282" mass="142518">MSPLADFFLLTKDQILQKSEKLRSEGKHSKAAELLASGLKNSAEDYELLLALASAQLADKKGRDAVMALKNAVTLVPSRSGEIMELAERFFFSDGQLPEMGDLAFEMNLGKRNFDAAVKLVKELGSHDVDVMYARYNKLKESLDHYQGPAKPAGTVAREMTTYYGTALLTERRGQISQAMEILENILVRSQDEGNNVMAAAAKLASYHPGDTDTMLKHGDILLSLDKKERALELYVEAAKSGAADRVIDKLEGFSQQDPDNIEMLSLSLRLHLQKQDAAKAFAQISKLASLDRQHVDNWINTLREIVKLDPGMAGAHMLLGDLSLDSDKLDLAMAGYARVAELEPQRLEEILGRYRKIMERSPGNFEAATKIIDAYISAKQNGQAISAIHEIVDQDISLVDLALEKLDAILKSGLDQPEALNYLAECYLIRQDRAKAIPVYRYLAGLGKEPQEKALAGLQKMVAQDPSDMAPMIALLDILVKGTRFKESALFGAELAKRHPDSWAEYLPILERASYLDGQDFNSALIDICSQLEGSGQSHPAIDFVKAAALAEAGQHQRSAELLLQLARDERTSRPAKKALEEISRKHPQAAHLQLALAESYQDDGKMEDMASALLSAIRYDKTMVAKVTEKLNQLLAKSPDNVELQMLQLELLYQEKLLDRAFQKAEQIVSRWPDQSGAGAYLRLGQISLERGELTKAAGSLMKASELDGALSVEAAGSLKRLLEIDVTSLAGHYALARVLMHQRIFDPAIDELMLAGEKDPRLAENIAADLRSIQKLEPANAKALLAEARMDIVLKNTDASLAALSQLMDIAPDNFAGAEALYRKLLSANPENFRISLALARAYIVNGDIDQAGQLIESAVSADPDLYEQAISLLRISQEKDPRNLSNQVLLARIYRLRANYQQSIELLKSALAGDQSLAEAVGHELQAIIAEKPDLLEARYLLAELHRKNNQPEAEVREYQAIYKADGNERAKILAQLEEMVSLDPGLVLAVILSSRILADQGRLPEAVAGYMRACELDNAFRPTAAAEIEKMLPANPQLPEIYEALGTIYFELGKFIQARDMLSQASGRMTDPERRMRILFFLAETHLALRDEAKADEAMDQVRGMMSDANEVFSALRRFASRRLQVEIDKSYQALQEAPDDQFRKLDLANKLIIIQKFDAAINLLNFKPLDEELANRRVLTLARAFWGRREAVTAMELLRQVPLEGHPYSRYQMEVCYLLGQCYESLGNYGGAVAAYRNIYMDQTDFRDVRNRLEWCAEKAVMKELEHRGAVLEASL</sequence>
<dbReference type="SMART" id="SM00028">
    <property type="entry name" value="TPR"/>
    <property type="match status" value="10"/>
</dbReference>
<evidence type="ECO:0000313" key="4">
    <source>
        <dbReference type="EMBL" id="OGF13796.1"/>
    </source>
</evidence>
<gene>
    <name evidence="4" type="ORF">A2024_06555</name>
</gene>
<evidence type="ECO:0000256" key="3">
    <source>
        <dbReference type="PROSITE-ProRule" id="PRU00339"/>
    </source>
</evidence>
<dbReference type="EMBL" id="MFFM01000012">
    <property type="protein sequence ID" value="OGF13796.1"/>
    <property type="molecule type" value="Genomic_DNA"/>
</dbReference>
<dbReference type="Gene3D" id="1.25.40.10">
    <property type="entry name" value="Tetratricopeptide repeat domain"/>
    <property type="match status" value="7"/>
</dbReference>
<dbReference type="InterPro" id="IPR051012">
    <property type="entry name" value="CellSynth/LPSAsmb/PSIAsmb"/>
</dbReference>
<dbReference type="InterPro" id="IPR011990">
    <property type="entry name" value="TPR-like_helical_dom_sf"/>
</dbReference>
<keyword evidence="1" id="KW-0677">Repeat</keyword>
<dbReference type="Pfam" id="PF14559">
    <property type="entry name" value="TPR_19"/>
    <property type="match status" value="1"/>
</dbReference>
<evidence type="ECO:0000256" key="2">
    <source>
        <dbReference type="ARBA" id="ARBA00022803"/>
    </source>
</evidence>
<organism evidence="4 5">
    <name type="scientific">Candidatus Edwardsbacteria bacterium GWF2_54_11</name>
    <dbReference type="NCBI Taxonomy" id="1817851"/>
    <lineage>
        <taxon>Bacteria</taxon>
        <taxon>Candidatus Edwardsiibacteriota</taxon>
    </lineage>
</organism>
<accession>A0A1F5RHA3</accession>
<keyword evidence="2 3" id="KW-0802">TPR repeat</keyword>
<evidence type="ECO:0008006" key="6">
    <source>
        <dbReference type="Google" id="ProtNLM"/>
    </source>
</evidence>
<dbReference type="SUPFAM" id="SSF48452">
    <property type="entry name" value="TPR-like"/>
    <property type="match status" value="4"/>
</dbReference>
<reference evidence="4 5" key="1">
    <citation type="journal article" date="2016" name="Nat. Commun.">
        <title>Thousands of microbial genomes shed light on interconnected biogeochemical processes in an aquifer system.</title>
        <authorList>
            <person name="Anantharaman K."/>
            <person name="Brown C.T."/>
            <person name="Hug L.A."/>
            <person name="Sharon I."/>
            <person name="Castelle C.J."/>
            <person name="Probst A.J."/>
            <person name="Thomas B.C."/>
            <person name="Singh A."/>
            <person name="Wilkins M.J."/>
            <person name="Karaoz U."/>
            <person name="Brodie E.L."/>
            <person name="Williams K.H."/>
            <person name="Hubbard S.S."/>
            <person name="Banfield J.F."/>
        </authorList>
    </citation>
    <scope>NUCLEOTIDE SEQUENCE [LARGE SCALE GENOMIC DNA]</scope>
</reference>
<proteinExistence type="predicted"/>
<dbReference type="Pfam" id="PF13432">
    <property type="entry name" value="TPR_16"/>
    <property type="match status" value="1"/>
</dbReference>